<evidence type="ECO:0000256" key="8">
    <source>
        <dbReference type="ARBA" id="ARBA00022771"/>
    </source>
</evidence>
<dbReference type="PANTHER" id="PTHR43152">
    <property type="entry name" value="UVRABC SYSTEM PROTEIN A"/>
    <property type="match status" value="1"/>
</dbReference>
<keyword evidence="2" id="KW-0963">Cytoplasm</keyword>
<dbReference type="InterPro" id="IPR003593">
    <property type="entry name" value="AAA+_ATPase"/>
</dbReference>
<dbReference type="GO" id="GO:0008270">
    <property type="term" value="F:zinc ion binding"/>
    <property type="evidence" value="ECO:0007669"/>
    <property type="project" value="UniProtKB-KW"/>
</dbReference>
<evidence type="ECO:0000256" key="13">
    <source>
        <dbReference type="ARBA" id="ARBA00023204"/>
    </source>
</evidence>
<organism evidence="18 19">
    <name type="scientific">candidate division WWE3 bacterium CG08_land_8_20_14_0_20_43_13</name>
    <dbReference type="NCBI Taxonomy" id="1975087"/>
    <lineage>
        <taxon>Bacteria</taxon>
        <taxon>Katanobacteria</taxon>
    </lineage>
</organism>
<dbReference type="InterPro" id="IPR041552">
    <property type="entry name" value="UvrA_DNA-bd"/>
</dbReference>
<protein>
    <recommendedName>
        <fullName evidence="15">UvrABC system protein A</fullName>
    </recommendedName>
    <alternativeName>
        <fullName evidence="16">Excinuclease ABC subunit A</fullName>
    </alternativeName>
</protein>
<evidence type="ECO:0000313" key="18">
    <source>
        <dbReference type="EMBL" id="PIS20603.1"/>
    </source>
</evidence>
<keyword evidence="7" id="KW-0228">DNA excision</keyword>
<dbReference type="FunFam" id="3.40.50.300:FF:000028">
    <property type="entry name" value="UvrABC system protein A"/>
    <property type="match status" value="1"/>
</dbReference>
<dbReference type="GO" id="GO:0003677">
    <property type="term" value="F:DNA binding"/>
    <property type="evidence" value="ECO:0007669"/>
    <property type="project" value="UniProtKB-KW"/>
</dbReference>
<dbReference type="GO" id="GO:0004518">
    <property type="term" value="F:nuclease activity"/>
    <property type="evidence" value="ECO:0007669"/>
    <property type="project" value="UniProtKB-KW"/>
</dbReference>
<dbReference type="Proteomes" id="UP000231414">
    <property type="component" value="Unassembled WGS sequence"/>
</dbReference>
<dbReference type="Gene3D" id="1.10.8.280">
    <property type="entry name" value="ABC transporter ATPase domain-like"/>
    <property type="match status" value="1"/>
</dbReference>
<dbReference type="GO" id="GO:0006289">
    <property type="term" value="P:nucleotide-excision repair"/>
    <property type="evidence" value="ECO:0007669"/>
    <property type="project" value="InterPro"/>
</dbReference>
<dbReference type="Pfam" id="PF17755">
    <property type="entry name" value="UvrA_DNA-bind"/>
    <property type="match status" value="1"/>
</dbReference>
<dbReference type="Gene3D" id="1.20.1580.10">
    <property type="entry name" value="ABC transporter ATPase like domain"/>
    <property type="match status" value="2"/>
</dbReference>
<comment type="similarity">
    <text evidence="14">Belongs to the ABC transporter superfamily. UvrA family.</text>
</comment>
<dbReference type="CDD" id="cd03270">
    <property type="entry name" value="ABC_UvrA_I"/>
    <property type="match status" value="1"/>
</dbReference>
<evidence type="ECO:0000256" key="3">
    <source>
        <dbReference type="ARBA" id="ARBA00022723"/>
    </source>
</evidence>
<keyword evidence="9" id="KW-0862">Zinc</keyword>
<dbReference type="GO" id="GO:0009380">
    <property type="term" value="C:excinuclease repair complex"/>
    <property type="evidence" value="ECO:0007669"/>
    <property type="project" value="InterPro"/>
</dbReference>
<name>A0A2H0X6Q0_UNCKA</name>
<dbReference type="SMART" id="SM00382">
    <property type="entry name" value="AAA"/>
    <property type="match status" value="2"/>
</dbReference>
<evidence type="ECO:0000256" key="1">
    <source>
        <dbReference type="ARBA" id="ARBA00004496"/>
    </source>
</evidence>
<evidence type="ECO:0000256" key="6">
    <source>
        <dbReference type="ARBA" id="ARBA00022763"/>
    </source>
</evidence>
<accession>A0A2H0X6Q0</accession>
<keyword evidence="11" id="KW-0267">Excision nuclease</keyword>
<dbReference type="NCBIfam" id="TIGR00630">
    <property type="entry name" value="uvra"/>
    <property type="match status" value="1"/>
</dbReference>
<dbReference type="PROSITE" id="PS50893">
    <property type="entry name" value="ABC_TRANSPORTER_2"/>
    <property type="match status" value="1"/>
</dbReference>
<dbReference type="PANTHER" id="PTHR43152:SF3">
    <property type="entry name" value="UVRABC SYSTEM PROTEIN A"/>
    <property type="match status" value="1"/>
</dbReference>
<evidence type="ECO:0000313" key="19">
    <source>
        <dbReference type="Proteomes" id="UP000231414"/>
    </source>
</evidence>
<dbReference type="GO" id="GO:0005524">
    <property type="term" value="F:ATP binding"/>
    <property type="evidence" value="ECO:0007669"/>
    <property type="project" value="UniProtKB-KW"/>
</dbReference>
<feature type="domain" description="ABC transporter" evidence="17">
    <location>
        <begin position="641"/>
        <end position="977"/>
    </location>
</feature>
<evidence type="ECO:0000256" key="12">
    <source>
        <dbReference type="ARBA" id="ARBA00023125"/>
    </source>
</evidence>
<dbReference type="EMBL" id="PEYW01000042">
    <property type="protein sequence ID" value="PIS20603.1"/>
    <property type="molecule type" value="Genomic_DNA"/>
</dbReference>
<dbReference type="SUPFAM" id="SSF52540">
    <property type="entry name" value="P-loop containing nucleoside triphosphate hydrolases"/>
    <property type="match status" value="2"/>
</dbReference>
<keyword evidence="4" id="KW-0677">Repeat</keyword>
<gene>
    <name evidence="18" type="ORF">COT52_02915</name>
</gene>
<evidence type="ECO:0000256" key="10">
    <source>
        <dbReference type="ARBA" id="ARBA00022840"/>
    </source>
</evidence>
<keyword evidence="3" id="KW-0479">Metal-binding</keyword>
<dbReference type="PROSITE" id="PS00211">
    <property type="entry name" value="ABC_TRANSPORTER_1"/>
    <property type="match status" value="2"/>
</dbReference>
<evidence type="ECO:0000256" key="7">
    <source>
        <dbReference type="ARBA" id="ARBA00022769"/>
    </source>
</evidence>
<dbReference type="Gene3D" id="3.30.1490.20">
    <property type="entry name" value="ATP-grasp fold, A domain"/>
    <property type="match status" value="1"/>
</dbReference>
<keyword evidence="8" id="KW-0863">Zinc-finger</keyword>
<comment type="subcellular location">
    <subcellularLocation>
        <location evidence="1">Cytoplasm</location>
    </subcellularLocation>
</comment>
<keyword evidence="13" id="KW-0234">DNA repair</keyword>
<dbReference type="InterPro" id="IPR017871">
    <property type="entry name" value="ABC_transporter-like_CS"/>
</dbReference>
<evidence type="ECO:0000256" key="5">
    <source>
        <dbReference type="ARBA" id="ARBA00022741"/>
    </source>
</evidence>
<dbReference type="FunFam" id="1.20.1580.10:FF:000002">
    <property type="entry name" value="UvrABC system protein A"/>
    <property type="match status" value="1"/>
</dbReference>
<dbReference type="InterPro" id="IPR003439">
    <property type="entry name" value="ABC_transporter-like_ATP-bd"/>
</dbReference>
<dbReference type="InterPro" id="IPR027417">
    <property type="entry name" value="P-loop_NTPase"/>
</dbReference>
<dbReference type="Pfam" id="PF17760">
    <property type="entry name" value="UvrA_inter"/>
    <property type="match status" value="1"/>
</dbReference>
<proteinExistence type="inferred from homology"/>
<evidence type="ECO:0000256" key="9">
    <source>
        <dbReference type="ARBA" id="ARBA00022833"/>
    </source>
</evidence>
<dbReference type="InterPro" id="IPR041102">
    <property type="entry name" value="UvrA_inter"/>
</dbReference>
<evidence type="ECO:0000256" key="16">
    <source>
        <dbReference type="ARBA" id="ARBA00042156"/>
    </source>
</evidence>
<dbReference type="Gene3D" id="3.40.50.300">
    <property type="entry name" value="P-loop containing nucleotide triphosphate hydrolases"/>
    <property type="match status" value="2"/>
</dbReference>
<dbReference type="CDD" id="cd03271">
    <property type="entry name" value="ABC_UvrA_II"/>
    <property type="match status" value="1"/>
</dbReference>
<dbReference type="NCBIfam" id="NF001503">
    <property type="entry name" value="PRK00349.1"/>
    <property type="match status" value="1"/>
</dbReference>
<evidence type="ECO:0000256" key="15">
    <source>
        <dbReference type="ARBA" id="ARBA00039316"/>
    </source>
</evidence>
<keyword evidence="5" id="KW-0547">Nucleotide-binding</keyword>
<dbReference type="GO" id="GO:0016887">
    <property type="term" value="F:ATP hydrolysis activity"/>
    <property type="evidence" value="ECO:0007669"/>
    <property type="project" value="InterPro"/>
</dbReference>
<evidence type="ECO:0000256" key="2">
    <source>
        <dbReference type="ARBA" id="ARBA00022490"/>
    </source>
</evidence>
<dbReference type="InterPro" id="IPR013815">
    <property type="entry name" value="ATP_grasp_subdomain_1"/>
</dbReference>
<evidence type="ECO:0000256" key="4">
    <source>
        <dbReference type="ARBA" id="ARBA00022737"/>
    </source>
</evidence>
<keyword evidence="10" id="KW-0067">ATP-binding</keyword>
<comment type="caution">
    <text evidence="18">The sequence shown here is derived from an EMBL/GenBank/DDBJ whole genome shotgun (WGS) entry which is preliminary data.</text>
</comment>
<keyword evidence="12" id="KW-0238">DNA-binding</keyword>
<dbReference type="AlphaFoldDB" id="A0A2H0X6Q0"/>
<evidence type="ECO:0000256" key="11">
    <source>
        <dbReference type="ARBA" id="ARBA00022881"/>
    </source>
</evidence>
<keyword evidence="6" id="KW-0227">DNA damage</keyword>
<sequence length="991" mass="110028">MASEFLKIRGAREHNLKNIDLDLPKNKLIVFTGVSGSGKSSLAIDTIYAEGQRRYVESLSAYARQFLGIMNKPDIDSIEGLSPAIAITQKTTSHNPRSTVGTVTEIYDYLRLLYARIGHPHCPKCGQEIQQQSIQQISDQVLLNLQDNGQKQLRLMILSPVVRDKRGEFSKLFLQLNRQGFRRVRIDGNWHPLDLGLAIIKTNRHDIDVVIDQLVTNRSDLEKEDKRREFLKRLSESLEMASVLSQGNIVTAQVFDKGFDFPEQPQDLLETLYSEEFACPSCKINLPEIEPRTFSFNSPHGACPTCHGLGTQLKIDPDLVINPNLSILEGGIYPWSAIGDGNTWLKRILQAVGDENEVNLNQPLGELPSEKLKVILYGTGQKKYLIKYRNELDGENVHSVRYEGVVNNLERRYRETDSDSMRQDIEKYMMQEPCPTCNGARLKPEALAVTIGGKNIYQVSLLSVVEFDWWLSLINNVLSSKEQEISTIIVKEIRTRLKFLLSVGIGYITIARNSSSLAGGEAQRIRLASQIGSGLTGVLYVLDEPSIGLHQRDQDRLVQTLKNLRDLGNTVIVVEHDQQTMEESDWLVDFGPGAGEMGGEVVSQGTPEQVSHDRHSITGQYLSGRKKVGHIADQTLSDGVGEEEKIAPTEGELSILGCRGHNLKNIDVTLPLGNLICVTGVSGSGKSTLVNETLYQALRQELGQKMERKPQSYSGMLGASKIRKVININQSPIGRTPRSNPATYTKAFDYIRKLFSMTREAKLHGYTPGRFSFNVKGGRCEVCKGEGQIKIEMQFLSDVYVNCDACEGKRYNREALDIEYKGKNISQVLDMTIDEALLFFDRIPALRARLQTLQDVGLGYIRLGQPAPTLSGGEAQRVKLASELAKKTSVETLYLLDEPTTGLHFADLERLILVLKKLVAKGATVLVIEHNLDVIANADWIIDLGPEGGEEGGQVVATGTVTNLCQSAASHTGMYLKKHLAAKTSQSSKRG</sequence>
<dbReference type="InterPro" id="IPR004602">
    <property type="entry name" value="UvrA"/>
</dbReference>
<reference evidence="19" key="1">
    <citation type="submission" date="2017-09" db="EMBL/GenBank/DDBJ databases">
        <title>Depth-based differentiation of microbial function through sediment-hosted aquifers and enrichment of novel symbionts in the deep terrestrial subsurface.</title>
        <authorList>
            <person name="Probst A.J."/>
            <person name="Ladd B."/>
            <person name="Jarett J.K."/>
            <person name="Geller-Mcgrath D.E."/>
            <person name="Sieber C.M.K."/>
            <person name="Emerson J.B."/>
            <person name="Anantharaman K."/>
            <person name="Thomas B.C."/>
            <person name="Malmstrom R."/>
            <person name="Stieglmeier M."/>
            <person name="Klingl A."/>
            <person name="Woyke T."/>
            <person name="Ryan C.M."/>
            <person name="Banfield J.F."/>
        </authorList>
    </citation>
    <scope>NUCLEOTIDE SEQUENCE [LARGE SCALE GENOMIC DNA]</scope>
</reference>
<dbReference type="GO" id="GO:0005737">
    <property type="term" value="C:cytoplasm"/>
    <property type="evidence" value="ECO:0007669"/>
    <property type="project" value="UniProtKB-SubCell"/>
</dbReference>
<evidence type="ECO:0000259" key="17">
    <source>
        <dbReference type="PROSITE" id="PS50893"/>
    </source>
</evidence>
<evidence type="ECO:0000256" key="14">
    <source>
        <dbReference type="ARBA" id="ARBA00038000"/>
    </source>
</evidence>